<dbReference type="EMBL" id="CBTN010000063">
    <property type="protein sequence ID" value="CDH58987.1"/>
    <property type="molecule type" value="Genomic_DNA"/>
</dbReference>
<comment type="caution">
    <text evidence="2">The sequence shown here is derived from an EMBL/GenBank/DDBJ whole genome shotgun (WGS) entry which is preliminary data.</text>
</comment>
<feature type="compositionally biased region" description="Acidic residues" evidence="1">
    <location>
        <begin position="204"/>
        <end position="245"/>
    </location>
</feature>
<feature type="region of interest" description="Disordered" evidence="1">
    <location>
        <begin position="154"/>
        <end position="246"/>
    </location>
</feature>
<dbReference type="VEuPathDB" id="FungiDB:LCOR_09831.1"/>
<gene>
    <name evidence="2" type="ORF">LCOR_09831.1</name>
</gene>
<organism evidence="2 3">
    <name type="scientific">Lichtheimia corymbifera JMRC:FSU:9682</name>
    <dbReference type="NCBI Taxonomy" id="1263082"/>
    <lineage>
        <taxon>Eukaryota</taxon>
        <taxon>Fungi</taxon>
        <taxon>Fungi incertae sedis</taxon>
        <taxon>Mucoromycota</taxon>
        <taxon>Mucoromycotina</taxon>
        <taxon>Mucoromycetes</taxon>
        <taxon>Mucorales</taxon>
        <taxon>Lichtheimiaceae</taxon>
        <taxon>Lichtheimia</taxon>
    </lineage>
</organism>
<dbReference type="Gene3D" id="3.30.70.2850">
    <property type="match status" value="1"/>
</dbReference>
<feature type="compositionally biased region" description="Pro residues" evidence="1">
    <location>
        <begin position="179"/>
        <end position="188"/>
    </location>
</feature>
<sequence>MATKKSLTKPRFRTSYQKTDKRNCKTADQVILEWFQSHGNVTRAFSNGSLGLVQFRYTKEIWLAVNKQSSPLRTLGSVRSRIHRWLRDLQQARMMAKEGSSKRAIKKIFPYYYDLTDHINHQPHRQGKKGVMISSSANDLHEAVTEQEALVPCLLSSSSKDRDTRVPSYPISRRQPSPSSLPPPPPQIIIPYKPMPAIMTASDDSNDDDEDNEQKDEEDEEEEEEEEQEEEKEYNDNTQLDDDDDDRMKMEMIQLLQKNYDYILSVSRIQEMERKAALIRTMHDAGFSKDEIVSMLNTI</sequence>
<protein>
    <submittedName>
        <fullName evidence="2">Uncharacterized protein</fullName>
    </submittedName>
</protein>
<evidence type="ECO:0000313" key="2">
    <source>
        <dbReference type="EMBL" id="CDH58987.1"/>
    </source>
</evidence>
<feature type="compositionally biased region" description="Low complexity" evidence="1">
    <location>
        <begin position="167"/>
        <end position="178"/>
    </location>
</feature>
<dbReference type="OrthoDB" id="2284409at2759"/>
<proteinExistence type="predicted"/>
<evidence type="ECO:0000313" key="3">
    <source>
        <dbReference type="Proteomes" id="UP000027586"/>
    </source>
</evidence>
<reference evidence="2" key="1">
    <citation type="submission" date="2013-08" db="EMBL/GenBank/DDBJ databases">
        <title>Gene expansion shapes genome architecture in the human pathogen Lichtheimia corymbifera: an evolutionary genomics analysis in the ancient terrestrial Mucorales (Mucoromycotina).</title>
        <authorList>
            <person name="Schwartze V.U."/>
            <person name="Winter S."/>
            <person name="Shelest E."/>
            <person name="Marcet-Houben M."/>
            <person name="Horn F."/>
            <person name="Wehner S."/>
            <person name="Hoffmann K."/>
            <person name="Riege K."/>
            <person name="Sammeth M."/>
            <person name="Nowrousian M."/>
            <person name="Valiante V."/>
            <person name="Linde J."/>
            <person name="Jacobsen I.D."/>
            <person name="Marz M."/>
            <person name="Brakhage A.A."/>
            <person name="Gabaldon T."/>
            <person name="Bocker S."/>
            <person name="Voigt K."/>
        </authorList>
    </citation>
    <scope>NUCLEOTIDE SEQUENCE [LARGE SCALE GENOMIC DNA]</scope>
    <source>
        <strain evidence="2">FSU 9682</strain>
    </source>
</reference>
<dbReference type="Proteomes" id="UP000027586">
    <property type="component" value="Unassembled WGS sequence"/>
</dbReference>
<evidence type="ECO:0000256" key="1">
    <source>
        <dbReference type="SAM" id="MobiDB-lite"/>
    </source>
</evidence>
<keyword evidence="3" id="KW-1185">Reference proteome</keyword>
<dbReference type="AlphaFoldDB" id="A0A068SAW4"/>
<accession>A0A068SAW4</accession>
<name>A0A068SAW4_9FUNG</name>